<sequence length="337" mass="38576">MINIHIEDDNQDAIITSFAETLNIPIDSKSSNFSKLCFPESLGNGCIQQHNYKSGVSVLDVRLKLKEEMSLLFEQGVSHPLKIIINKKARLKHQFHDNKDAAYLNEQGSVALASIAKQNHTIFLPKNQYISLLSIRIDRKSFESYLENHLEEMDKNLSTLLRDVNGVNPYFHEGYYNYQTSEILDKYFNSNFSNIVETLYLEGLTYQLISLQFEAISTNSKLSDDQKRMSKTLQEKILKAARIIKSDIAHFTTVANLSDEINLSVKKTQQGFNELFGMSVLEYVTNYRVEKTKELLLETDLTISEISYQLGISSPGYLSKIFKRTVGVSPLEYRKVK</sequence>
<proteinExistence type="predicted"/>
<dbReference type="PROSITE" id="PS01124">
    <property type="entry name" value="HTH_ARAC_FAMILY_2"/>
    <property type="match status" value="1"/>
</dbReference>
<gene>
    <name evidence="5" type="ORF">P8625_15110</name>
</gene>
<dbReference type="PROSITE" id="PS00041">
    <property type="entry name" value="HTH_ARAC_FAMILY_1"/>
    <property type="match status" value="1"/>
</dbReference>
<evidence type="ECO:0000256" key="1">
    <source>
        <dbReference type="ARBA" id="ARBA00023015"/>
    </source>
</evidence>
<keyword evidence="1" id="KW-0805">Transcription regulation</keyword>
<keyword evidence="2" id="KW-0238">DNA-binding</keyword>
<feature type="domain" description="HTH araC/xylS-type" evidence="4">
    <location>
        <begin position="238"/>
        <end position="336"/>
    </location>
</feature>
<dbReference type="InterPro" id="IPR009057">
    <property type="entry name" value="Homeodomain-like_sf"/>
</dbReference>
<dbReference type="PANTHER" id="PTHR47893">
    <property type="entry name" value="REGULATORY PROTEIN PCHR"/>
    <property type="match status" value="1"/>
</dbReference>
<keyword evidence="6" id="KW-1185">Reference proteome</keyword>
<name>A0ABY8L284_9FLAO</name>
<reference evidence="5 6" key="1">
    <citation type="submission" date="2023-04" db="EMBL/GenBank/DDBJ databases">
        <title>Tenacibaculum tangerinum sp. nov., isolated from sea tidal flat of South Korea.</title>
        <authorList>
            <person name="Lee S.H."/>
            <person name="Kim J.-J."/>
        </authorList>
    </citation>
    <scope>NUCLEOTIDE SEQUENCE [LARGE SCALE GENOMIC DNA]</scope>
    <source>
        <strain evidence="5 6">GRR-S3-23</strain>
    </source>
</reference>
<evidence type="ECO:0000313" key="6">
    <source>
        <dbReference type="Proteomes" id="UP001232001"/>
    </source>
</evidence>
<dbReference type="InterPro" id="IPR018062">
    <property type="entry name" value="HTH_AraC-typ_CS"/>
</dbReference>
<organism evidence="5 6">
    <name type="scientific">Tenacibaculum tangerinum</name>
    <dbReference type="NCBI Taxonomy" id="3038772"/>
    <lineage>
        <taxon>Bacteria</taxon>
        <taxon>Pseudomonadati</taxon>
        <taxon>Bacteroidota</taxon>
        <taxon>Flavobacteriia</taxon>
        <taxon>Flavobacteriales</taxon>
        <taxon>Flavobacteriaceae</taxon>
        <taxon>Tenacibaculum</taxon>
    </lineage>
</organism>
<evidence type="ECO:0000313" key="5">
    <source>
        <dbReference type="EMBL" id="WGH75381.1"/>
    </source>
</evidence>
<dbReference type="Proteomes" id="UP001232001">
    <property type="component" value="Chromosome"/>
</dbReference>
<keyword evidence="3" id="KW-0804">Transcription</keyword>
<dbReference type="SUPFAM" id="SSF46689">
    <property type="entry name" value="Homeodomain-like"/>
    <property type="match status" value="1"/>
</dbReference>
<evidence type="ECO:0000256" key="3">
    <source>
        <dbReference type="ARBA" id="ARBA00023163"/>
    </source>
</evidence>
<dbReference type="Gene3D" id="1.10.10.60">
    <property type="entry name" value="Homeodomain-like"/>
    <property type="match status" value="1"/>
</dbReference>
<dbReference type="InterPro" id="IPR053142">
    <property type="entry name" value="PchR_regulatory_protein"/>
</dbReference>
<dbReference type="RefSeq" id="WP_279651266.1">
    <property type="nucleotide sequence ID" value="NZ_CP122539.1"/>
</dbReference>
<dbReference type="Pfam" id="PF12833">
    <property type="entry name" value="HTH_18"/>
    <property type="match status" value="1"/>
</dbReference>
<evidence type="ECO:0000259" key="4">
    <source>
        <dbReference type="PROSITE" id="PS01124"/>
    </source>
</evidence>
<dbReference type="PANTHER" id="PTHR47893:SF1">
    <property type="entry name" value="REGULATORY PROTEIN PCHR"/>
    <property type="match status" value="1"/>
</dbReference>
<evidence type="ECO:0000256" key="2">
    <source>
        <dbReference type="ARBA" id="ARBA00023125"/>
    </source>
</evidence>
<dbReference type="SMART" id="SM00342">
    <property type="entry name" value="HTH_ARAC"/>
    <property type="match status" value="1"/>
</dbReference>
<accession>A0ABY8L284</accession>
<dbReference type="InterPro" id="IPR018060">
    <property type="entry name" value="HTH_AraC"/>
</dbReference>
<protein>
    <submittedName>
        <fullName evidence="5">AraC family transcriptional regulator</fullName>
    </submittedName>
</protein>
<dbReference type="EMBL" id="CP122539">
    <property type="protein sequence ID" value="WGH75381.1"/>
    <property type="molecule type" value="Genomic_DNA"/>
</dbReference>